<feature type="compositionally biased region" description="Basic and acidic residues" evidence="4">
    <location>
        <begin position="353"/>
        <end position="367"/>
    </location>
</feature>
<dbReference type="Ensembl" id="ENSOMYT00000122406.1">
    <property type="protein sequence ID" value="ENSOMYP00000137496.1"/>
    <property type="gene ID" value="ENSOMYG00000054624.1"/>
</dbReference>
<dbReference type="KEGG" id="omy:118946512"/>
<feature type="compositionally biased region" description="Basic and acidic residues" evidence="4">
    <location>
        <begin position="935"/>
        <end position="953"/>
    </location>
</feature>
<feature type="region of interest" description="Disordered" evidence="4">
    <location>
        <begin position="910"/>
        <end position="1022"/>
    </location>
</feature>
<feature type="region of interest" description="Disordered" evidence="4">
    <location>
        <begin position="459"/>
        <end position="543"/>
    </location>
</feature>
<sequence length="1592" mass="178631">MSCSTCYYLVISSTHLSNGHFRRVKGVFRGPLCLTASNQSPDHGESAAGTVENDGKSSFFCQLCDKQYLRHQEYDNHINSYDHAHRQRLKELKQREFARNVASKSWKDDRKQERALRHLHQLALLRQQTHRVPGQVDRFRGTVRAEIQHSERHCGEKDNRPGDRHVPLTQTGFIQTTGNSQRPAVTLPLTKPQTIPLSLQGEDSPHLQTKPLSNSQPQQPENPTHIPIFPGGPFQASPPPALHSRCGPSLEDPQPRLNRSSQDPAFPWGRDRGRVGVSFCFSRRGPRLEPSASVFSDQQEEEGRGGRVQMKKGRGEDELRLRHPDNLLLGQPTNSLHPGNQTEPSGGEEGEERGEKRGGEERDRFSASHDPGCPTHNVRLRETDQSPEHGTANDREKGEEGDERNRSTEHRQQGHEVNQTTMSSYLHVVARDGSTRLRWPVKLLQFTTAKPHLSYSCKPTHWQPHTNPPHFNPEHNHSQTKSHCNHSASQQETEETQETQEKHTEESDSLMFSSSQPPPQDTENVESNTDLYTETGGTDEGAIHSSSCHVVEKTEAHGVTAAFQAEATVPESGGESGLRWHHPLFGNGDPLCSDNTHTNPHNPQGGRLEGHVRQERERAIRTPRPKLEAVIQPCAALCVCASKVRCVCTHAASSRTHSVGGSVSTPTDVSCRNVNDSTKKKRRRGERHNGTSKKCEGERQRLRSAITSVSTWWGGKRRCDRDRGGEGDREIEREGETGGKRRRKAGGKRRRGKRRRGGTLCLVGECDSESVPCSDRQRLHRSHSRDQHHYNYNSASLFNTAQRVRERTEYYSTESQLYREIVRERYGEVERGEREGWPFYWCSDSSLCTTSGSPWGKAHNLPVAYDGLHGCHGDNPVYSRHDNIPGSSISCSPVRKIKYIHRNRKHMNRKWSESEEWERTESGRRESWDGGSRGWWERGSRERGGRERGNRDRGSRRHGLVSKGSSPGGVSGGGWHGYLSTPSYRTLEGDRGWRSSPGEEEVWDRGPGNSSPDRCTWGSSDSWEDRRTYEDRYSWDDNWERQRSTEGRKSWSRWEKGSQPSPSPDCFSWDWVSRCPDLRHSPSPGSQSVPSVQVTRCPISSTSPWPDSSPDWLPRRPSPGSCSSSTSVSDLSGGWSSVSTRSRLILTGRKTTGVPRRAPSPSPTKEKHQASSLKPTPPIPLPSTDTTHPQHRRPNPTAQPTCLSDREPKAPPKPREGNPSRTLLLPLIGKLPAIRRGTKRRGAEREREGPDQTEKQDHNQDQVQTQDKDHNQDQVQTQDHNQDQVQTQEHNQDQVQTQDKDHNQGKESMKNGAVQSGRPCPQPLSSQSPEKTGEDISCPSLTSHPAVTSYPALTLPHSGQWSQDPSPPLAQQPISFSAEEMGKYRCLQEQAREHMQRLLQGTETHTPAHTCHTPSPEPYTQPTHTRTHVAHTQEKKTHSTSLNTSLKLDAHPVQTQLLQTHSTPSLPPPHPPVTIPQPLMTQPPPLTLHPFILQHTSFSMALSSPSSTSSSLAPHTSPPHHLTLLHPPLPHPFSISSIFPSILLSHPPLHLLPPSPAFHPSPLTALSPLTLPPPRPPYPERLWSLRFQQKAL</sequence>
<feature type="region of interest" description="Disordered" evidence="4">
    <location>
        <begin position="286"/>
        <end position="421"/>
    </location>
</feature>
<dbReference type="SUPFAM" id="SSF57667">
    <property type="entry name" value="beta-beta-alpha zinc fingers"/>
    <property type="match status" value="1"/>
</dbReference>
<gene>
    <name evidence="6" type="primary">LOC118946512</name>
</gene>
<feature type="compositionally biased region" description="Polar residues" evidence="4">
    <location>
        <begin position="331"/>
        <end position="344"/>
    </location>
</feature>
<feature type="region of interest" description="Disordered" evidence="4">
    <location>
        <begin position="1078"/>
        <end position="1372"/>
    </location>
</feature>
<evidence type="ECO:0000256" key="1">
    <source>
        <dbReference type="ARBA" id="ARBA00022723"/>
    </source>
</evidence>
<dbReference type="PANTHER" id="PTHR17614:SF12">
    <property type="entry name" value="ZINC FINGER PROTEIN 804B"/>
    <property type="match status" value="1"/>
</dbReference>
<feature type="compositionally biased region" description="Low complexity" evidence="4">
    <location>
        <begin position="1081"/>
        <end position="1139"/>
    </location>
</feature>
<feature type="compositionally biased region" description="Polar residues" evidence="4">
    <location>
        <begin position="510"/>
        <end position="536"/>
    </location>
</feature>
<feature type="compositionally biased region" description="Basic and acidic residues" evidence="4">
    <location>
        <begin position="1298"/>
        <end position="1309"/>
    </location>
</feature>
<dbReference type="PANTHER" id="PTHR17614">
    <property type="entry name" value="ZINC FINGER-CONTAINING"/>
    <property type="match status" value="1"/>
</dbReference>
<feature type="region of interest" description="Disordered" evidence="4">
    <location>
        <begin position="655"/>
        <end position="701"/>
    </location>
</feature>
<keyword evidence="7" id="KW-1185">Reference proteome</keyword>
<dbReference type="GO" id="GO:0005634">
    <property type="term" value="C:nucleus"/>
    <property type="evidence" value="ECO:0007669"/>
    <property type="project" value="TreeGrafter"/>
</dbReference>
<dbReference type="PROSITE" id="PS00028">
    <property type="entry name" value="ZINC_FINGER_C2H2_1"/>
    <property type="match status" value="1"/>
</dbReference>
<accession>A0A8K9XQI9</accession>
<evidence type="ECO:0000256" key="4">
    <source>
        <dbReference type="SAM" id="MobiDB-lite"/>
    </source>
</evidence>
<feature type="compositionally biased region" description="Basic residues" evidence="4">
    <location>
        <begin position="740"/>
        <end position="755"/>
    </location>
</feature>
<evidence type="ECO:0000256" key="3">
    <source>
        <dbReference type="ARBA" id="ARBA00022833"/>
    </source>
</evidence>
<feature type="compositionally biased region" description="Basic and acidic residues" evidence="4">
    <location>
        <begin position="687"/>
        <end position="701"/>
    </location>
</feature>
<protein>
    <recommendedName>
        <fullName evidence="5">C2H2-type domain-containing protein</fullName>
    </recommendedName>
</protein>
<feature type="region of interest" description="Disordered" evidence="4">
    <location>
        <begin position="589"/>
        <end position="613"/>
    </location>
</feature>
<feature type="compositionally biased region" description="Polar residues" evidence="4">
    <location>
        <begin position="206"/>
        <end position="222"/>
    </location>
</feature>
<feature type="compositionally biased region" description="Basic and acidic residues" evidence="4">
    <location>
        <begin position="379"/>
        <end position="414"/>
    </location>
</feature>
<proteinExistence type="predicted"/>
<dbReference type="GO" id="GO:0008270">
    <property type="term" value="F:zinc ion binding"/>
    <property type="evidence" value="ECO:0007669"/>
    <property type="project" value="UniProtKB-KW"/>
</dbReference>
<feature type="compositionally biased region" description="Gly residues" evidence="4">
    <location>
        <begin position="966"/>
        <end position="976"/>
    </location>
</feature>
<dbReference type="InterPro" id="IPR013087">
    <property type="entry name" value="Znf_C2H2_type"/>
</dbReference>
<evidence type="ECO:0000313" key="7">
    <source>
        <dbReference type="Proteomes" id="UP000694395"/>
    </source>
</evidence>
<feature type="compositionally biased region" description="Basic and acidic residues" evidence="4">
    <location>
        <begin position="313"/>
        <end position="325"/>
    </location>
</feature>
<reference evidence="6" key="1">
    <citation type="submission" date="2020-07" db="EMBL/GenBank/DDBJ databases">
        <title>A long reads based de novo assembly of the rainbow trout Arlee double haploid line genome.</title>
        <authorList>
            <person name="Gao G."/>
            <person name="Palti Y."/>
        </authorList>
    </citation>
    <scope>NUCLEOTIDE SEQUENCE [LARGE SCALE GENOMIC DNA]</scope>
</reference>
<feature type="compositionally biased region" description="Polar residues" evidence="4">
    <location>
        <begin position="593"/>
        <end position="602"/>
    </location>
</feature>
<name>A0A8K9XQI9_ONCMY</name>
<feature type="region of interest" description="Disordered" evidence="4">
    <location>
        <begin position="715"/>
        <end position="755"/>
    </location>
</feature>
<dbReference type="InterPro" id="IPR052445">
    <property type="entry name" value="ZnF-G_patch_domain"/>
</dbReference>
<feature type="region of interest" description="Disordered" evidence="4">
    <location>
        <begin position="1405"/>
        <end position="1441"/>
    </location>
</feature>
<feature type="region of interest" description="Disordered" evidence="4">
    <location>
        <begin position="195"/>
        <end position="273"/>
    </location>
</feature>
<feature type="region of interest" description="Disordered" evidence="4">
    <location>
        <begin position="1038"/>
        <end position="1066"/>
    </location>
</feature>
<keyword evidence="3" id="KW-0862">Zinc</keyword>
<dbReference type="OrthoDB" id="4822at2759"/>
<feature type="compositionally biased region" description="Basic and acidic residues" evidence="4">
    <location>
        <begin position="149"/>
        <end position="166"/>
    </location>
</feature>
<feature type="compositionally biased region" description="Basic and acidic residues" evidence="4">
    <location>
        <begin position="717"/>
        <end position="739"/>
    </location>
</feature>
<dbReference type="RefSeq" id="XP_036827522.1">
    <property type="nucleotide sequence ID" value="XM_036971627.1"/>
</dbReference>
<feature type="compositionally biased region" description="Polar residues" evidence="4">
    <location>
        <begin position="1273"/>
        <end position="1297"/>
    </location>
</feature>
<evidence type="ECO:0000259" key="5">
    <source>
        <dbReference type="PROSITE" id="PS00028"/>
    </source>
</evidence>
<dbReference type="Proteomes" id="UP000694395">
    <property type="component" value="Chromosome 3"/>
</dbReference>
<keyword evidence="2" id="KW-0863">Zinc-finger</keyword>
<feature type="compositionally biased region" description="Polar residues" evidence="4">
    <location>
        <begin position="655"/>
        <end position="676"/>
    </location>
</feature>
<feature type="compositionally biased region" description="Basic and acidic residues" evidence="4">
    <location>
        <begin position="1204"/>
        <end position="1218"/>
    </location>
</feature>
<reference evidence="6" key="2">
    <citation type="submission" date="2025-08" db="UniProtKB">
        <authorList>
            <consortium name="Ensembl"/>
        </authorList>
    </citation>
    <scope>IDENTIFICATION</scope>
</reference>
<evidence type="ECO:0000313" key="6">
    <source>
        <dbReference type="Ensembl" id="ENSOMYP00000137496.1"/>
    </source>
</evidence>
<dbReference type="GeneTree" id="ENSGT00940000160479"/>
<feature type="compositionally biased region" description="Basic and acidic residues" evidence="4">
    <location>
        <begin position="1241"/>
        <end position="1272"/>
    </location>
</feature>
<feature type="region of interest" description="Disordered" evidence="4">
    <location>
        <begin position="149"/>
        <end position="168"/>
    </location>
</feature>
<feature type="compositionally biased region" description="Basic and acidic residues" evidence="4">
    <location>
        <begin position="1038"/>
        <end position="1056"/>
    </location>
</feature>
<feature type="domain" description="C2H2-type" evidence="5">
    <location>
        <begin position="61"/>
        <end position="83"/>
    </location>
</feature>
<organism evidence="6 7">
    <name type="scientific">Oncorhynchus mykiss</name>
    <name type="common">Rainbow trout</name>
    <name type="synonym">Salmo gairdneri</name>
    <dbReference type="NCBI Taxonomy" id="8022"/>
    <lineage>
        <taxon>Eukaryota</taxon>
        <taxon>Metazoa</taxon>
        <taxon>Chordata</taxon>
        <taxon>Craniata</taxon>
        <taxon>Vertebrata</taxon>
        <taxon>Euteleostomi</taxon>
        <taxon>Actinopterygii</taxon>
        <taxon>Neopterygii</taxon>
        <taxon>Teleostei</taxon>
        <taxon>Protacanthopterygii</taxon>
        <taxon>Salmoniformes</taxon>
        <taxon>Salmonidae</taxon>
        <taxon>Salmoninae</taxon>
        <taxon>Oncorhynchus</taxon>
    </lineage>
</organism>
<dbReference type="GeneID" id="118946512"/>
<dbReference type="InterPro" id="IPR036236">
    <property type="entry name" value="Znf_C2H2_sf"/>
</dbReference>
<reference evidence="6" key="3">
    <citation type="submission" date="2025-09" db="UniProtKB">
        <authorList>
            <consortium name="Ensembl"/>
        </authorList>
    </citation>
    <scope>IDENTIFICATION</scope>
</reference>
<feature type="compositionally biased region" description="Polar residues" evidence="4">
    <location>
        <begin position="1008"/>
        <end position="1021"/>
    </location>
</feature>
<feature type="compositionally biased region" description="Basic and acidic residues" evidence="4">
    <location>
        <begin position="910"/>
        <end position="928"/>
    </location>
</feature>
<evidence type="ECO:0000256" key="2">
    <source>
        <dbReference type="ARBA" id="ARBA00022771"/>
    </source>
</evidence>
<keyword evidence="1" id="KW-0479">Metal-binding</keyword>